<gene>
    <name evidence="4" type="ORF">N7532_000067</name>
</gene>
<comment type="caution">
    <text evidence="4">The sequence shown here is derived from an EMBL/GenBank/DDBJ whole genome shotgun (WGS) entry which is preliminary data.</text>
</comment>
<evidence type="ECO:0000256" key="1">
    <source>
        <dbReference type="ARBA" id="ARBA00022801"/>
    </source>
</evidence>
<dbReference type="GO" id="GO:0017000">
    <property type="term" value="P:antibiotic biosynthetic process"/>
    <property type="evidence" value="ECO:0007669"/>
    <property type="project" value="UniProtKB-ARBA"/>
</dbReference>
<dbReference type="EMBL" id="JAPQKI010000001">
    <property type="protein sequence ID" value="KAJ5112022.1"/>
    <property type="molecule type" value="Genomic_DNA"/>
</dbReference>
<evidence type="ECO:0000313" key="4">
    <source>
        <dbReference type="EMBL" id="KAJ5112022.1"/>
    </source>
</evidence>
<proteinExistence type="predicted"/>
<keyword evidence="1" id="KW-0378">Hydrolase</keyword>
<dbReference type="GeneID" id="81351550"/>
<keyword evidence="2" id="KW-0472">Membrane</keyword>
<evidence type="ECO:0000259" key="3">
    <source>
        <dbReference type="Pfam" id="PF07859"/>
    </source>
</evidence>
<dbReference type="Pfam" id="PF07859">
    <property type="entry name" value="Abhydrolase_3"/>
    <property type="match status" value="1"/>
</dbReference>
<dbReference type="Gene3D" id="3.40.50.1820">
    <property type="entry name" value="alpha/beta hydrolase"/>
    <property type="match status" value="1"/>
</dbReference>
<feature type="transmembrane region" description="Helical" evidence="2">
    <location>
        <begin position="16"/>
        <end position="36"/>
    </location>
</feature>
<keyword evidence="5" id="KW-1185">Reference proteome</keyword>
<reference evidence="4" key="2">
    <citation type="journal article" date="2023" name="IMA Fungus">
        <title>Comparative genomic study of the Penicillium genus elucidates a diverse pangenome and 15 lateral gene transfer events.</title>
        <authorList>
            <person name="Petersen C."/>
            <person name="Sorensen T."/>
            <person name="Nielsen M.R."/>
            <person name="Sondergaard T.E."/>
            <person name="Sorensen J.L."/>
            <person name="Fitzpatrick D.A."/>
            <person name="Frisvad J.C."/>
            <person name="Nielsen K.L."/>
        </authorList>
    </citation>
    <scope>NUCLEOTIDE SEQUENCE</scope>
    <source>
        <strain evidence="4">IBT 30761</strain>
    </source>
</reference>
<dbReference type="PANTHER" id="PTHR48081">
    <property type="entry name" value="AB HYDROLASE SUPERFAMILY PROTEIN C4A8.06C"/>
    <property type="match status" value="1"/>
</dbReference>
<dbReference type="RefSeq" id="XP_056479795.1">
    <property type="nucleotide sequence ID" value="XM_056612571.1"/>
</dbReference>
<dbReference type="InterPro" id="IPR013094">
    <property type="entry name" value="AB_hydrolase_3"/>
</dbReference>
<evidence type="ECO:0000313" key="5">
    <source>
        <dbReference type="Proteomes" id="UP001149074"/>
    </source>
</evidence>
<reference evidence="4" key="1">
    <citation type="submission" date="2022-11" db="EMBL/GenBank/DDBJ databases">
        <authorList>
            <person name="Petersen C."/>
        </authorList>
    </citation>
    <scope>NUCLEOTIDE SEQUENCE</scope>
    <source>
        <strain evidence="4">IBT 30761</strain>
    </source>
</reference>
<dbReference type="Proteomes" id="UP001149074">
    <property type="component" value="Unassembled WGS sequence"/>
</dbReference>
<dbReference type="SUPFAM" id="SSF53474">
    <property type="entry name" value="alpha/beta-Hydrolases"/>
    <property type="match status" value="1"/>
</dbReference>
<accession>A0A9W9KNI0</accession>
<organism evidence="4 5">
    <name type="scientific">Penicillium argentinense</name>
    <dbReference type="NCBI Taxonomy" id="1131581"/>
    <lineage>
        <taxon>Eukaryota</taxon>
        <taxon>Fungi</taxon>
        <taxon>Dikarya</taxon>
        <taxon>Ascomycota</taxon>
        <taxon>Pezizomycotina</taxon>
        <taxon>Eurotiomycetes</taxon>
        <taxon>Eurotiomycetidae</taxon>
        <taxon>Eurotiales</taxon>
        <taxon>Aspergillaceae</taxon>
        <taxon>Penicillium</taxon>
    </lineage>
</organism>
<evidence type="ECO:0000256" key="2">
    <source>
        <dbReference type="SAM" id="Phobius"/>
    </source>
</evidence>
<dbReference type="InterPro" id="IPR029058">
    <property type="entry name" value="AB_hydrolase_fold"/>
</dbReference>
<dbReference type="OrthoDB" id="2152029at2759"/>
<dbReference type="AlphaFoldDB" id="A0A9W9KNI0"/>
<sequence>MSLSKVQLTLQQKLDFLPALASIGLAAFYAILTGLWRTEREAKTLFLHVGYAIFRKVTARLSPSQMQYAVPPSNKVYEQYAKKAGVPAQTVELGHGALGHWIGDRNAKNVIIWYHGGGFGLPANMGYFKFYAQLIQTLAASNKSLAVFSLTYTLAPLATYPTQLKQAVAAARYILQDGRDPGTSAASFRTSHTPHPQIEPLKISANLGGAAMIAPWTLLDTEFPDQEIYHGGDLITQAVAQPWASAYIGRATRDHYTDLSSAPVEWYKDFPVNRVLITGGGNEILLPIIQDLAGKFKKGFGKVELFVGHRECHVAPIYNLYLGDSTETLQGKKVKSWLTELAE</sequence>
<feature type="domain" description="Alpha/beta hydrolase fold-3" evidence="3">
    <location>
        <begin position="111"/>
        <end position="178"/>
    </location>
</feature>
<dbReference type="PANTHER" id="PTHR48081:SF21">
    <property type="entry name" value="LIPASE_THIOESTERASE FAMILY PROTEIN (AFU_ORTHOLOGUE AFUA_8G02590)"/>
    <property type="match status" value="1"/>
</dbReference>
<keyword evidence="2" id="KW-0812">Transmembrane</keyword>
<dbReference type="GO" id="GO:0072330">
    <property type="term" value="P:monocarboxylic acid biosynthetic process"/>
    <property type="evidence" value="ECO:0007669"/>
    <property type="project" value="UniProtKB-ARBA"/>
</dbReference>
<protein>
    <recommendedName>
        <fullName evidence="3">Alpha/beta hydrolase fold-3 domain-containing protein</fullName>
    </recommendedName>
</protein>
<keyword evidence="2" id="KW-1133">Transmembrane helix</keyword>
<name>A0A9W9KNI0_9EURO</name>
<dbReference type="InterPro" id="IPR050300">
    <property type="entry name" value="GDXG_lipolytic_enzyme"/>
</dbReference>
<dbReference type="GO" id="GO:0016787">
    <property type="term" value="F:hydrolase activity"/>
    <property type="evidence" value="ECO:0007669"/>
    <property type="project" value="UniProtKB-KW"/>
</dbReference>